<dbReference type="InterPro" id="IPR036249">
    <property type="entry name" value="Thioredoxin-like_sf"/>
</dbReference>
<dbReference type="InterPro" id="IPR013766">
    <property type="entry name" value="Thioredoxin_domain"/>
</dbReference>
<dbReference type="PANTHER" id="PTHR42852:SF6">
    <property type="entry name" value="THIOL:DISULFIDE INTERCHANGE PROTEIN DSBE"/>
    <property type="match status" value="1"/>
</dbReference>
<dbReference type="Pfam" id="PF14289">
    <property type="entry name" value="DUF4369"/>
    <property type="match status" value="1"/>
</dbReference>
<keyword evidence="4" id="KW-0676">Redox-active center</keyword>
<dbReference type="CDD" id="cd02966">
    <property type="entry name" value="TlpA_like_family"/>
    <property type="match status" value="1"/>
</dbReference>
<comment type="caution">
    <text evidence="6">The sequence shown here is derived from an EMBL/GenBank/DDBJ whole genome shotgun (WGS) entry which is preliminary data.</text>
</comment>
<keyword evidence="7" id="KW-1185">Reference proteome</keyword>
<dbReference type="SUPFAM" id="SSF52833">
    <property type="entry name" value="Thioredoxin-like"/>
    <property type="match status" value="1"/>
</dbReference>
<accession>A0ABU7IIJ8</accession>
<dbReference type="EMBL" id="JAZDDF010000003">
    <property type="protein sequence ID" value="MEE1972641.1"/>
    <property type="molecule type" value="Genomic_DNA"/>
</dbReference>
<evidence type="ECO:0000256" key="3">
    <source>
        <dbReference type="ARBA" id="ARBA00023157"/>
    </source>
</evidence>
<dbReference type="RefSeq" id="WP_272636945.1">
    <property type="nucleotide sequence ID" value="NZ_JAZDDF010000003.1"/>
</dbReference>
<feature type="domain" description="Thioredoxin" evidence="5">
    <location>
        <begin position="239"/>
        <end position="377"/>
    </location>
</feature>
<evidence type="ECO:0000313" key="7">
    <source>
        <dbReference type="Proteomes" id="UP001343698"/>
    </source>
</evidence>
<dbReference type="InterPro" id="IPR050553">
    <property type="entry name" value="Thioredoxin_ResA/DsbE_sf"/>
</dbReference>
<comment type="subcellular location">
    <subcellularLocation>
        <location evidence="1">Cell envelope</location>
    </subcellularLocation>
</comment>
<dbReference type="PANTHER" id="PTHR42852">
    <property type="entry name" value="THIOL:DISULFIDE INTERCHANGE PROTEIN DSBE"/>
    <property type="match status" value="1"/>
</dbReference>
<gene>
    <name evidence="6" type="ORF">V1H85_09310</name>
</gene>
<keyword evidence="3" id="KW-1015">Disulfide bond</keyword>
<sequence length="377" mass="41474">MRSLMLFSLCAMALSSCNQSKDGYTINGSLRGDLEDGTQVFLKTIGEGNQPIEVDTTTISQGKFEFSGVAEKPELYYIFVDKAQGYTAVILENGDIDFEASIDSLGFADIGGTPQNDFFANYMEESRKISLQAKSIQEDLQRATTSGGSPENIAALRDEMQELTEEYQGFETKFVSENPNALISALLLERSISTKTIESSKAQELYDTFSAEIKDSKPGQRILDLLERLKASEEADKNTSIGATAPNFSGPNPNGETLELKKLLGKATLVDFWAAWCRPCRAENPNIVSVYKKYHDKGLNIVGVSLDRTADAWKKAIEDDGLEWNHISNIAYFDDAIAKLYNVDAIPAAFLLDENGVIVAKNLRGPALEEKVAELLN</sequence>
<dbReference type="PROSITE" id="PS51352">
    <property type="entry name" value="THIOREDOXIN_2"/>
    <property type="match status" value="1"/>
</dbReference>
<dbReference type="InterPro" id="IPR025380">
    <property type="entry name" value="DUF4369"/>
</dbReference>
<evidence type="ECO:0000259" key="5">
    <source>
        <dbReference type="PROSITE" id="PS51352"/>
    </source>
</evidence>
<dbReference type="PROSITE" id="PS51257">
    <property type="entry name" value="PROKAR_LIPOPROTEIN"/>
    <property type="match status" value="1"/>
</dbReference>
<dbReference type="Pfam" id="PF00578">
    <property type="entry name" value="AhpC-TSA"/>
    <property type="match status" value="1"/>
</dbReference>
<reference evidence="6 7" key="1">
    <citation type="submission" date="2024-01" db="EMBL/GenBank/DDBJ databases">
        <title>Maribacter spp. originated from different algae showed divergent polysaccharides utilization ability.</title>
        <authorList>
            <person name="Wang H."/>
            <person name="Wu Y."/>
        </authorList>
    </citation>
    <scope>NUCLEOTIDE SEQUENCE [LARGE SCALE GENOMIC DNA]</scope>
    <source>
        <strain evidence="6 7">KPT27_14</strain>
    </source>
</reference>
<organism evidence="6 7">
    <name type="scientific">Maribacter flavus</name>
    <dbReference type="NCBI Taxonomy" id="1658664"/>
    <lineage>
        <taxon>Bacteria</taxon>
        <taxon>Pseudomonadati</taxon>
        <taxon>Bacteroidota</taxon>
        <taxon>Flavobacteriia</taxon>
        <taxon>Flavobacteriales</taxon>
        <taxon>Flavobacteriaceae</taxon>
        <taxon>Maribacter</taxon>
    </lineage>
</organism>
<evidence type="ECO:0000313" key="6">
    <source>
        <dbReference type="EMBL" id="MEE1972641.1"/>
    </source>
</evidence>
<dbReference type="InterPro" id="IPR000866">
    <property type="entry name" value="AhpC/TSA"/>
</dbReference>
<keyword evidence="2" id="KW-0201">Cytochrome c-type biogenesis</keyword>
<dbReference type="Gene3D" id="3.40.30.10">
    <property type="entry name" value="Glutaredoxin"/>
    <property type="match status" value="1"/>
</dbReference>
<protein>
    <submittedName>
        <fullName evidence="6">TlpA disulfide reductase family protein</fullName>
    </submittedName>
</protein>
<proteinExistence type="predicted"/>
<evidence type="ECO:0000256" key="4">
    <source>
        <dbReference type="ARBA" id="ARBA00023284"/>
    </source>
</evidence>
<name>A0ABU7IIJ8_9FLAO</name>
<evidence type="ECO:0000256" key="1">
    <source>
        <dbReference type="ARBA" id="ARBA00004196"/>
    </source>
</evidence>
<evidence type="ECO:0000256" key="2">
    <source>
        <dbReference type="ARBA" id="ARBA00022748"/>
    </source>
</evidence>
<dbReference type="Proteomes" id="UP001343698">
    <property type="component" value="Unassembled WGS sequence"/>
</dbReference>